<keyword evidence="1" id="KW-1133">Transmembrane helix</keyword>
<feature type="transmembrane region" description="Helical" evidence="1">
    <location>
        <begin position="28"/>
        <end position="48"/>
    </location>
</feature>
<evidence type="ECO:0000313" key="3">
    <source>
        <dbReference type="Proteomes" id="UP000198847"/>
    </source>
</evidence>
<reference evidence="2 3" key="1">
    <citation type="submission" date="2016-10" db="EMBL/GenBank/DDBJ databases">
        <authorList>
            <person name="de Groot N.N."/>
        </authorList>
    </citation>
    <scope>NUCLEOTIDE SEQUENCE [LARGE SCALE GENOMIC DNA]</scope>
    <source>
        <strain evidence="2 3">DSM 13305</strain>
    </source>
</reference>
<protein>
    <submittedName>
        <fullName evidence="2">Uncharacterized protein</fullName>
    </submittedName>
</protein>
<proteinExistence type="predicted"/>
<accession>A0A1H8QZH8</accession>
<dbReference type="Proteomes" id="UP000198847">
    <property type="component" value="Unassembled WGS sequence"/>
</dbReference>
<name>A0A1H8QZH8_9FIRM</name>
<evidence type="ECO:0000313" key="2">
    <source>
        <dbReference type="EMBL" id="SEO59278.1"/>
    </source>
</evidence>
<keyword evidence="1" id="KW-0472">Membrane</keyword>
<dbReference type="STRING" id="112903.SAMN04490178_103105"/>
<gene>
    <name evidence="2" type="ORF">SAMN04490178_103105</name>
</gene>
<dbReference type="OrthoDB" id="1681431at2"/>
<keyword evidence="1" id="KW-0812">Transmembrane</keyword>
<keyword evidence="3" id="KW-1185">Reference proteome</keyword>
<sequence length="134" mass="16125">MSFIDGYMRFFLGIPGQMAFEFAKHYEYFIYAFGMVYGLFITVAAYNYRAILPRRSERFIRERIRHIKATQQDINTEELAHRVVGEWKQMIDALPKYMCIMGKRDYWVVWPDGEKYAEKLNVNHLYVKELCSRL</sequence>
<organism evidence="2 3">
    <name type="scientific">Propionispora vibrioides</name>
    <dbReference type="NCBI Taxonomy" id="112903"/>
    <lineage>
        <taxon>Bacteria</taxon>
        <taxon>Bacillati</taxon>
        <taxon>Bacillota</taxon>
        <taxon>Negativicutes</taxon>
        <taxon>Selenomonadales</taxon>
        <taxon>Sporomusaceae</taxon>
        <taxon>Propionispora</taxon>
    </lineage>
</organism>
<dbReference type="EMBL" id="FODY01000003">
    <property type="protein sequence ID" value="SEO59278.1"/>
    <property type="molecule type" value="Genomic_DNA"/>
</dbReference>
<dbReference type="AlphaFoldDB" id="A0A1H8QZH8"/>
<evidence type="ECO:0000256" key="1">
    <source>
        <dbReference type="SAM" id="Phobius"/>
    </source>
</evidence>
<dbReference type="RefSeq" id="WP_091744080.1">
    <property type="nucleotide sequence ID" value="NZ_FODY01000003.1"/>
</dbReference>